<protein>
    <recommendedName>
        <fullName evidence="11">Lipase helper protein</fullName>
    </recommendedName>
    <alternativeName>
        <fullName evidence="12">Lipase modulator</fullName>
    </alternativeName>
</protein>
<dbReference type="EMBL" id="JAGTJJ010000052">
    <property type="protein sequence ID" value="MDC3987363.1"/>
    <property type="molecule type" value="Genomic_DNA"/>
</dbReference>
<evidence type="ECO:0000313" key="13">
    <source>
        <dbReference type="EMBL" id="MDC3987363.1"/>
    </source>
</evidence>
<evidence type="ECO:0000256" key="7">
    <source>
        <dbReference type="ARBA" id="ARBA00022989"/>
    </source>
</evidence>
<evidence type="ECO:0000256" key="6">
    <source>
        <dbReference type="ARBA" id="ARBA00022963"/>
    </source>
</evidence>
<dbReference type="GO" id="GO:0016042">
    <property type="term" value="P:lipid catabolic process"/>
    <property type="evidence" value="ECO:0007669"/>
    <property type="project" value="UniProtKB-KW"/>
</dbReference>
<comment type="caution">
    <text evidence="13">The sequence shown here is derived from an EMBL/GenBank/DDBJ whole genome shotgun (WGS) entry which is preliminary data.</text>
</comment>
<dbReference type="Pfam" id="PF03280">
    <property type="entry name" value="Lipase_chap"/>
    <property type="match status" value="1"/>
</dbReference>
<evidence type="ECO:0000256" key="2">
    <source>
        <dbReference type="ARBA" id="ARBA00010358"/>
    </source>
</evidence>
<sequence length="343" mass="39337">MKKRKTLLAIGAPLLVLSLYFALRPEKIQEPVGTAAATPEEAAGAVLPAPPRAAQPSVSAVPTADAELVARLRSRYGANIRNPYVQIKLIEALMRHFQKLDPQHWREALLAAVRAAFPDRYDEIAKNLDKRLDYERWINENHARLDGLDPEERRAAIREERNRLFGEEAADEIWASEQKNQAVTDTLKEIDGLQGKSLGDKLTTYTERLEEIYEEQYDTYLEKHRHEVMNRFLSLESVQAELDAMSAAARSESLREIRKGMGLDDAALARWDSLDHDRDARWENGKKYMAERKALTEAYSGKELEQKLADLRRRYFGDEAEVIAAEEEGGFFRFNRPRRWGQN</sequence>
<dbReference type="GO" id="GO:0005886">
    <property type="term" value="C:plasma membrane"/>
    <property type="evidence" value="ECO:0007669"/>
    <property type="project" value="UniProtKB-SubCell"/>
</dbReference>
<dbReference type="InterPro" id="IPR004961">
    <property type="entry name" value="Lipase_chaperone"/>
</dbReference>
<reference evidence="13 14" key="1">
    <citation type="submission" date="2021-04" db="EMBL/GenBank/DDBJ databases">
        <title>Genome analysis of Polyangium sp.</title>
        <authorList>
            <person name="Li Y."/>
            <person name="Wang J."/>
        </authorList>
    </citation>
    <scope>NUCLEOTIDE SEQUENCE [LARGE SCALE GENOMIC DNA]</scope>
    <source>
        <strain evidence="13 14">SDU14</strain>
    </source>
</reference>
<name>A0A9X3XEV6_9BACT</name>
<evidence type="ECO:0000256" key="8">
    <source>
        <dbReference type="ARBA" id="ARBA00023098"/>
    </source>
</evidence>
<evidence type="ECO:0000256" key="3">
    <source>
        <dbReference type="ARBA" id="ARBA00022475"/>
    </source>
</evidence>
<organism evidence="13 14">
    <name type="scientific">Polyangium jinanense</name>
    <dbReference type="NCBI Taxonomy" id="2829994"/>
    <lineage>
        <taxon>Bacteria</taxon>
        <taxon>Pseudomonadati</taxon>
        <taxon>Myxococcota</taxon>
        <taxon>Polyangia</taxon>
        <taxon>Polyangiales</taxon>
        <taxon>Polyangiaceae</taxon>
        <taxon>Polyangium</taxon>
    </lineage>
</organism>
<dbReference type="AlphaFoldDB" id="A0A9X3XEV6"/>
<comment type="similarity">
    <text evidence="2">Belongs to the lipase chaperone family.</text>
</comment>
<dbReference type="Proteomes" id="UP001151081">
    <property type="component" value="Unassembled WGS sequence"/>
</dbReference>
<evidence type="ECO:0000256" key="1">
    <source>
        <dbReference type="ARBA" id="ARBA00004383"/>
    </source>
</evidence>
<evidence type="ECO:0000313" key="14">
    <source>
        <dbReference type="Proteomes" id="UP001151081"/>
    </source>
</evidence>
<keyword evidence="8" id="KW-0443">Lipid metabolism</keyword>
<gene>
    <name evidence="13" type="ORF">KEG57_43240</name>
</gene>
<dbReference type="SUPFAM" id="SSF158855">
    <property type="entry name" value="Lipase chaperone-like"/>
    <property type="match status" value="1"/>
</dbReference>
<keyword evidence="5" id="KW-0812">Transmembrane</keyword>
<evidence type="ECO:0000256" key="4">
    <source>
        <dbReference type="ARBA" id="ARBA00022519"/>
    </source>
</evidence>
<keyword evidence="9" id="KW-0472">Membrane</keyword>
<dbReference type="GO" id="GO:0006457">
    <property type="term" value="P:protein folding"/>
    <property type="evidence" value="ECO:0007669"/>
    <property type="project" value="InterPro"/>
</dbReference>
<keyword evidence="4" id="KW-0997">Cell inner membrane</keyword>
<evidence type="ECO:0000256" key="9">
    <source>
        <dbReference type="ARBA" id="ARBA00023136"/>
    </source>
</evidence>
<keyword evidence="7" id="KW-1133">Transmembrane helix</keyword>
<accession>A0A9X3XEV6</accession>
<comment type="subcellular location">
    <subcellularLocation>
        <location evidence="1">Cell inner membrane</location>
        <topology evidence="1">Single-pass membrane protein</topology>
        <orientation evidence="1">Periplasmic side</orientation>
    </subcellularLocation>
</comment>
<dbReference type="RefSeq" id="WP_272426818.1">
    <property type="nucleotide sequence ID" value="NZ_JAGTJJ010000052.1"/>
</dbReference>
<keyword evidence="6" id="KW-0442">Lipid degradation</keyword>
<keyword evidence="14" id="KW-1185">Reference proteome</keyword>
<keyword evidence="10" id="KW-0143">Chaperone</keyword>
<dbReference type="GO" id="GO:0051082">
    <property type="term" value="F:unfolded protein binding"/>
    <property type="evidence" value="ECO:0007669"/>
    <property type="project" value="InterPro"/>
</dbReference>
<evidence type="ECO:0000256" key="11">
    <source>
        <dbReference type="ARBA" id="ARBA00030948"/>
    </source>
</evidence>
<evidence type="ECO:0000256" key="5">
    <source>
        <dbReference type="ARBA" id="ARBA00022692"/>
    </source>
</evidence>
<keyword evidence="3" id="KW-1003">Cell membrane</keyword>
<evidence type="ECO:0000256" key="10">
    <source>
        <dbReference type="ARBA" id="ARBA00023186"/>
    </source>
</evidence>
<evidence type="ECO:0000256" key="12">
    <source>
        <dbReference type="ARBA" id="ARBA00031542"/>
    </source>
</evidence>
<proteinExistence type="inferred from homology"/>